<reference evidence="1" key="1">
    <citation type="submission" date="2019-11" db="EMBL/GenBank/DDBJ databases">
        <title>Microbial mats filling the niche in hypersaline microbial mats.</title>
        <authorList>
            <person name="Wong H.L."/>
            <person name="Macleod F.I."/>
            <person name="White R.A. III"/>
            <person name="Burns B.P."/>
        </authorList>
    </citation>
    <scope>NUCLEOTIDE SEQUENCE</scope>
    <source>
        <strain evidence="1">Rbin_158</strain>
    </source>
</reference>
<dbReference type="InterPro" id="IPR006311">
    <property type="entry name" value="TAT_signal"/>
</dbReference>
<evidence type="ECO:0000313" key="2">
    <source>
        <dbReference type="Proteomes" id="UP000649604"/>
    </source>
</evidence>
<dbReference type="InterPro" id="IPR017853">
    <property type="entry name" value="GH"/>
</dbReference>
<sequence length="297" mass="33288">MTSNTRLTRRDLLRLGLISGCTLALGGCASSSPSDPEDPDSPDFRGFNVHPYMGDSLMTVQMQALQRIRATWMRTTLGITNDTAGPYATTSQVNVLGLIGDFQLTSIDKADWPDMVETVIRRYPSIQYFQILNEPEVFYNMSNVEYVREYLRPAHDLIRAKFPSVKIVSAAPIGEPSGIRDFTVMTAAGADHYCDFRGVHIYFEDSLLNPWVAFRQATQNPIMITETGTKTPAEHLNWWQVQIPEMKRILGTEYVFYYALLEHPISTGFEIITGDLDGQGDIIPAAGSDLYTYLHSA</sequence>
<dbReference type="Gene3D" id="3.20.20.80">
    <property type="entry name" value="Glycosidases"/>
    <property type="match status" value="1"/>
</dbReference>
<organism evidence="1 2">
    <name type="scientific">candidate division KSB3 bacterium</name>
    <dbReference type="NCBI Taxonomy" id="2044937"/>
    <lineage>
        <taxon>Bacteria</taxon>
        <taxon>candidate division KSB3</taxon>
    </lineage>
</organism>
<protein>
    <recommendedName>
        <fullName evidence="3">Asl1-like glycosyl hydrolase catalytic domain-containing protein</fullName>
    </recommendedName>
</protein>
<name>A0A9D5JT92_9BACT</name>
<dbReference type="EMBL" id="WJJP01000130">
    <property type="protein sequence ID" value="MBD3323765.1"/>
    <property type="molecule type" value="Genomic_DNA"/>
</dbReference>
<dbReference type="AlphaFoldDB" id="A0A9D5JT92"/>
<dbReference type="Proteomes" id="UP000649604">
    <property type="component" value="Unassembled WGS sequence"/>
</dbReference>
<accession>A0A9D5JT92</accession>
<proteinExistence type="predicted"/>
<comment type="caution">
    <text evidence="1">The sequence shown here is derived from an EMBL/GenBank/DDBJ whole genome shotgun (WGS) entry which is preliminary data.</text>
</comment>
<evidence type="ECO:0008006" key="3">
    <source>
        <dbReference type="Google" id="ProtNLM"/>
    </source>
</evidence>
<evidence type="ECO:0000313" key="1">
    <source>
        <dbReference type="EMBL" id="MBD3323765.1"/>
    </source>
</evidence>
<dbReference type="PROSITE" id="PS51318">
    <property type="entry name" value="TAT"/>
    <property type="match status" value="1"/>
</dbReference>
<gene>
    <name evidence="1" type="ORF">GF339_04220</name>
</gene>
<dbReference type="PROSITE" id="PS51257">
    <property type="entry name" value="PROKAR_LIPOPROTEIN"/>
    <property type="match status" value="1"/>
</dbReference>
<dbReference type="SUPFAM" id="SSF51445">
    <property type="entry name" value="(Trans)glycosidases"/>
    <property type="match status" value="1"/>
</dbReference>